<reference evidence="2 3" key="1">
    <citation type="journal article" date="2016" name="Nat. Commun.">
        <title>Thousands of microbial genomes shed light on interconnected biogeochemical processes in an aquifer system.</title>
        <authorList>
            <person name="Anantharaman K."/>
            <person name="Brown C.T."/>
            <person name="Hug L.A."/>
            <person name="Sharon I."/>
            <person name="Castelle C.J."/>
            <person name="Probst A.J."/>
            <person name="Thomas B.C."/>
            <person name="Singh A."/>
            <person name="Wilkins M.J."/>
            <person name="Karaoz U."/>
            <person name="Brodie E.L."/>
            <person name="Williams K.H."/>
            <person name="Hubbard S.S."/>
            <person name="Banfield J.F."/>
        </authorList>
    </citation>
    <scope>NUCLEOTIDE SEQUENCE [LARGE SCALE GENOMIC DNA]</scope>
</reference>
<keyword evidence="1" id="KW-0472">Membrane</keyword>
<dbReference type="PANTHER" id="PTHR43861">
    <property type="entry name" value="TRANS-ACONITATE 2-METHYLTRANSFERASE-RELATED"/>
    <property type="match status" value="1"/>
</dbReference>
<dbReference type="PANTHER" id="PTHR43861:SF6">
    <property type="entry name" value="METHYLTRANSFERASE TYPE 11"/>
    <property type="match status" value="1"/>
</dbReference>
<dbReference type="SUPFAM" id="SSF53335">
    <property type="entry name" value="S-adenosyl-L-methionine-dependent methyltransferases"/>
    <property type="match status" value="1"/>
</dbReference>
<evidence type="ECO:0008006" key="4">
    <source>
        <dbReference type="Google" id="ProtNLM"/>
    </source>
</evidence>
<evidence type="ECO:0000313" key="3">
    <source>
        <dbReference type="Proteomes" id="UP000178577"/>
    </source>
</evidence>
<dbReference type="InterPro" id="IPR029063">
    <property type="entry name" value="SAM-dependent_MTases_sf"/>
</dbReference>
<keyword evidence="1" id="KW-0812">Transmembrane</keyword>
<dbReference type="Gene3D" id="3.40.50.150">
    <property type="entry name" value="Vaccinia Virus protein VP39"/>
    <property type="match status" value="1"/>
</dbReference>
<gene>
    <name evidence="2" type="ORF">A2693_00880</name>
</gene>
<comment type="caution">
    <text evidence="2">The sequence shown here is derived from an EMBL/GenBank/DDBJ whole genome shotgun (WGS) entry which is preliminary data.</text>
</comment>
<dbReference type="Proteomes" id="UP000178577">
    <property type="component" value="Unassembled WGS sequence"/>
</dbReference>
<dbReference type="CDD" id="cd02440">
    <property type="entry name" value="AdoMet_MTases"/>
    <property type="match status" value="1"/>
</dbReference>
<sequence length="231" mass="26619">MFKNLYDRKYFEEIHKIDNPERKQILKKDLEFLVSKKINIRKILDVGCGLGEFLGYCDESGMKTYGLDISEFAISIAQKNTKAHLKKWDIGKKRWLFENNFFDAVCAFDVLEHVLRADFVIKEAYRVLKKGGIFLVTTPNGGLEKSSILKNLLPYDPTHINLKNLKYWKNSFTKAGFNNIEVKGCVFFGFPPMPTLRNKMRSLGLGVYVGPIFSNLLSICGTLYIAAWRRK</sequence>
<feature type="transmembrane region" description="Helical" evidence="1">
    <location>
        <begin position="203"/>
        <end position="227"/>
    </location>
</feature>
<protein>
    <recommendedName>
        <fullName evidence="4">Methyltransferase type 11 domain-containing protein</fullName>
    </recommendedName>
</protein>
<proteinExistence type="predicted"/>
<dbReference type="EMBL" id="MFAY01000014">
    <property type="protein sequence ID" value="OGD89264.1"/>
    <property type="molecule type" value="Genomic_DNA"/>
</dbReference>
<keyword evidence="1" id="KW-1133">Transmembrane helix</keyword>
<organism evidence="2 3">
    <name type="scientific">Candidatus Curtissbacteria bacterium RIFCSPHIGHO2_01_FULL_40_12</name>
    <dbReference type="NCBI Taxonomy" id="1797710"/>
    <lineage>
        <taxon>Bacteria</taxon>
        <taxon>Candidatus Curtissiibacteriota</taxon>
    </lineage>
</organism>
<name>A0A1F5GBR2_9BACT</name>
<accession>A0A1F5GBR2</accession>
<evidence type="ECO:0000313" key="2">
    <source>
        <dbReference type="EMBL" id="OGD89264.1"/>
    </source>
</evidence>
<dbReference type="AlphaFoldDB" id="A0A1F5GBR2"/>
<dbReference type="Pfam" id="PF13489">
    <property type="entry name" value="Methyltransf_23"/>
    <property type="match status" value="1"/>
</dbReference>
<evidence type="ECO:0000256" key="1">
    <source>
        <dbReference type="SAM" id="Phobius"/>
    </source>
</evidence>